<evidence type="ECO:0000256" key="6">
    <source>
        <dbReference type="ARBA" id="ARBA00022691"/>
    </source>
</evidence>
<comment type="pathway">
    <text evidence="11">Porphyrin-containing compound metabolism; siroheme biosynthesis; precorrin-2 from uroporphyrinogen III: step 1/1.</text>
</comment>
<dbReference type="CDD" id="cd11642">
    <property type="entry name" value="SUMT"/>
    <property type="match status" value="1"/>
</dbReference>
<evidence type="ECO:0000259" key="14">
    <source>
        <dbReference type="Pfam" id="PF00590"/>
    </source>
</evidence>
<comment type="pathway">
    <text evidence="12">Cofactor biosynthesis; adenosylcobalamin biosynthesis; precorrin-2 from uroporphyrinogen III: step 1/1.</text>
</comment>
<dbReference type="PANTHER" id="PTHR45790:SF1">
    <property type="entry name" value="SIROHEME SYNTHASE"/>
    <property type="match status" value="1"/>
</dbReference>
<dbReference type="SUPFAM" id="SSF53790">
    <property type="entry name" value="Tetrapyrrole methylase"/>
    <property type="match status" value="1"/>
</dbReference>
<keyword evidence="7" id="KW-0560">Oxidoreductase</keyword>
<dbReference type="FunFam" id="3.40.1010.10:FF:000001">
    <property type="entry name" value="Siroheme synthase"/>
    <property type="match status" value="1"/>
</dbReference>
<dbReference type="EC" id="2.1.1.107" evidence="2"/>
<dbReference type="Gene3D" id="3.30.950.10">
    <property type="entry name" value="Methyltransferase, Cobalt-precorrin-4 Transmethylase, Domain 2"/>
    <property type="match status" value="1"/>
</dbReference>
<evidence type="ECO:0000256" key="13">
    <source>
        <dbReference type="RuleBase" id="RU003960"/>
    </source>
</evidence>
<keyword evidence="9" id="KW-0627">Porphyrin biosynthesis</keyword>
<dbReference type="InterPro" id="IPR000878">
    <property type="entry name" value="4pyrrol_Mease"/>
</dbReference>
<protein>
    <recommendedName>
        <fullName evidence="2">uroporphyrinogen-III C-methyltransferase</fullName>
        <ecNumber evidence="2">2.1.1.107</ecNumber>
    </recommendedName>
</protein>
<evidence type="ECO:0000256" key="3">
    <source>
        <dbReference type="ARBA" id="ARBA00022573"/>
    </source>
</evidence>
<keyword evidence="5 13" id="KW-0808">Transferase</keyword>
<evidence type="ECO:0000256" key="9">
    <source>
        <dbReference type="ARBA" id="ARBA00023244"/>
    </source>
</evidence>
<dbReference type="AlphaFoldDB" id="A0A2G6PEB9"/>
<evidence type="ECO:0000256" key="4">
    <source>
        <dbReference type="ARBA" id="ARBA00022603"/>
    </source>
</evidence>
<dbReference type="UniPathway" id="UPA00262">
    <property type="reaction ID" value="UER00211"/>
</dbReference>
<dbReference type="GO" id="GO:0004851">
    <property type="term" value="F:uroporphyrin-III C-methyltransferase activity"/>
    <property type="evidence" value="ECO:0007669"/>
    <property type="project" value="UniProtKB-EC"/>
</dbReference>
<comment type="similarity">
    <text evidence="1 13">Belongs to the precorrin methyltransferase family.</text>
</comment>
<name>A0A2G6PEB9_9GAMM</name>
<evidence type="ECO:0000256" key="12">
    <source>
        <dbReference type="ARBA" id="ARBA00060548"/>
    </source>
</evidence>
<feature type="domain" description="Tetrapyrrole methylase" evidence="14">
    <location>
        <begin position="17"/>
        <end position="226"/>
    </location>
</feature>
<keyword evidence="10" id="KW-0511">Multifunctional enzyme</keyword>
<keyword evidence="6" id="KW-0949">S-adenosyl-L-methionine</keyword>
<gene>
    <name evidence="15" type="primary">cobA</name>
    <name evidence="15" type="ORF">CSA09_04895</name>
</gene>
<evidence type="ECO:0000256" key="11">
    <source>
        <dbReference type="ARBA" id="ARBA00025705"/>
    </source>
</evidence>
<evidence type="ECO:0000256" key="2">
    <source>
        <dbReference type="ARBA" id="ARBA00012162"/>
    </source>
</evidence>
<dbReference type="FunFam" id="3.30.950.10:FF:000001">
    <property type="entry name" value="Siroheme synthase"/>
    <property type="match status" value="1"/>
</dbReference>
<dbReference type="PROSITE" id="PS00839">
    <property type="entry name" value="SUMT_1"/>
    <property type="match status" value="1"/>
</dbReference>
<reference evidence="15 16" key="1">
    <citation type="submission" date="2017-10" db="EMBL/GenBank/DDBJ databases">
        <title>Novel microbial diversity and functional potential in the marine mammal oral microbiome.</title>
        <authorList>
            <person name="Dudek N.K."/>
            <person name="Sun C.L."/>
            <person name="Burstein D."/>
            <person name="Kantor R.S."/>
            <person name="Aliaga Goltsman D.S."/>
            <person name="Bik E.M."/>
            <person name="Thomas B.C."/>
            <person name="Banfield J.F."/>
            <person name="Relman D.A."/>
        </authorList>
    </citation>
    <scope>NUCLEOTIDE SEQUENCE [LARGE SCALE GENOMIC DNA]</scope>
    <source>
        <strain evidence="15">DOLJORAL78_50_517</strain>
    </source>
</reference>
<dbReference type="PANTHER" id="PTHR45790">
    <property type="entry name" value="SIROHEME SYNTHASE-RELATED"/>
    <property type="match status" value="1"/>
</dbReference>
<dbReference type="NCBIfam" id="TIGR01469">
    <property type="entry name" value="cobA_cysG_Cterm"/>
    <property type="match status" value="1"/>
</dbReference>
<dbReference type="InterPro" id="IPR006366">
    <property type="entry name" value="CobA/CysG_C"/>
</dbReference>
<evidence type="ECO:0000256" key="10">
    <source>
        <dbReference type="ARBA" id="ARBA00023268"/>
    </source>
</evidence>
<keyword evidence="4 13" id="KW-0489">Methyltransferase</keyword>
<dbReference type="Proteomes" id="UP000229278">
    <property type="component" value="Unassembled WGS sequence"/>
</dbReference>
<keyword evidence="8" id="KW-0456">Lyase</keyword>
<dbReference type="EMBL" id="PDTV01000011">
    <property type="protein sequence ID" value="PIE82888.1"/>
    <property type="molecule type" value="Genomic_DNA"/>
</dbReference>
<comment type="caution">
    <text evidence="15">The sequence shown here is derived from an EMBL/GenBank/DDBJ whole genome shotgun (WGS) entry which is preliminary data.</text>
</comment>
<dbReference type="GO" id="GO:0032259">
    <property type="term" value="P:methylation"/>
    <property type="evidence" value="ECO:0007669"/>
    <property type="project" value="UniProtKB-KW"/>
</dbReference>
<dbReference type="Gene3D" id="3.40.1010.10">
    <property type="entry name" value="Cobalt-precorrin-4 Transmethylase, Domain 1"/>
    <property type="match status" value="1"/>
</dbReference>
<evidence type="ECO:0000256" key="1">
    <source>
        <dbReference type="ARBA" id="ARBA00005879"/>
    </source>
</evidence>
<dbReference type="GO" id="GO:0016829">
    <property type="term" value="F:lyase activity"/>
    <property type="evidence" value="ECO:0007669"/>
    <property type="project" value="UniProtKB-KW"/>
</dbReference>
<evidence type="ECO:0000313" key="16">
    <source>
        <dbReference type="Proteomes" id="UP000229278"/>
    </source>
</evidence>
<organism evidence="15 16">
    <name type="scientific">Candidatus Contendibacter odensensis</name>
    <dbReference type="NCBI Taxonomy" id="1400860"/>
    <lineage>
        <taxon>Bacteria</taxon>
        <taxon>Pseudomonadati</taxon>
        <taxon>Pseudomonadota</taxon>
        <taxon>Gammaproteobacteria</taxon>
        <taxon>Candidatus Competibacteraceae</taxon>
        <taxon>Candidatus Contendibacter</taxon>
    </lineage>
</organism>
<dbReference type="NCBIfam" id="NF004790">
    <property type="entry name" value="PRK06136.1"/>
    <property type="match status" value="1"/>
</dbReference>
<dbReference type="InterPro" id="IPR003043">
    <property type="entry name" value="Uropor_MeTrfase_CS"/>
</dbReference>
<dbReference type="InterPro" id="IPR014777">
    <property type="entry name" value="4pyrrole_Mease_sub1"/>
</dbReference>
<keyword evidence="3" id="KW-0169">Cobalamin biosynthesis</keyword>
<evidence type="ECO:0000313" key="15">
    <source>
        <dbReference type="EMBL" id="PIE82888.1"/>
    </source>
</evidence>
<dbReference type="InterPro" id="IPR014776">
    <property type="entry name" value="4pyrrole_Mease_sub2"/>
</dbReference>
<dbReference type="PROSITE" id="PS00840">
    <property type="entry name" value="SUMT_2"/>
    <property type="match status" value="1"/>
</dbReference>
<dbReference type="Pfam" id="PF00590">
    <property type="entry name" value="TP_methylase"/>
    <property type="match status" value="1"/>
</dbReference>
<accession>A0A2G6PEB9</accession>
<dbReference type="InterPro" id="IPR050161">
    <property type="entry name" value="Siro_Cobalamin_biosynth"/>
</dbReference>
<evidence type="ECO:0000256" key="5">
    <source>
        <dbReference type="ARBA" id="ARBA00022679"/>
    </source>
</evidence>
<proteinExistence type="inferred from homology"/>
<dbReference type="InterPro" id="IPR035996">
    <property type="entry name" value="4pyrrol_Methylase_sf"/>
</dbReference>
<dbReference type="GO" id="GO:0016491">
    <property type="term" value="F:oxidoreductase activity"/>
    <property type="evidence" value="ECO:0007669"/>
    <property type="project" value="UniProtKB-KW"/>
</dbReference>
<dbReference type="GO" id="GO:0009236">
    <property type="term" value="P:cobalamin biosynthetic process"/>
    <property type="evidence" value="ECO:0007669"/>
    <property type="project" value="UniProtKB-KW"/>
</dbReference>
<dbReference type="GO" id="GO:0019354">
    <property type="term" value="P:siroheme biosynthetic process"/>
    <property type="evidence" value="ECO:0007669"/>
    <property type="project" value="UniProtKB-UniPathway"/>
</dbReference>
<evidence type="ECO:0000256" key="7">
    <source>
        <dbReference type="ARBA" id="ARBA00023002"/>
    </source>
</evidence>
<evidence type="ECO:0000256" key="8">
    <source>
        <dbReference type="ARBA" id="ARBA00023239"/>
    </source>
</evidence>
<sequence length="263" mass="28452">MIEQASLGSERLPVGEVYLVGAGPGDPELLTLKALRLMKQSDVVVYDRLVAPVILSLLEQTVERIFVGKEPNNHVVSQGQINQLLVSLAGQGKRVLRLKGGDPFIFGRGGEEIQTLMVQGIPFQVVPGVTAAAGCAAYAGIPLTHRDYAQSCVFVTGHLKNGTLDLNWPALVQPNQTVVFYMGLRTVVHICDRLRAYGMSADMPVALVEQGTQPEQRVYCATLATLSDSIQGVGVRAPALLIVGEVVRLHPQLHWFKPAGRIE</sequence>